<dbReference type="PANTHER" id="PTHR37028">
    <property type="entry name" value="UNNAMED PRODUCT-RELATED"/>
    <property type="match status" value="1"/>
</dbReference>
<comment type="caution">
    <text evidence="2">The sequence shown here is derived from an EMBL/GenBank/DDBJ whole genome shotgun (WGS) entry which is preliminary data.</text>
</comment>
<feature type="region of interest" description="Disordered" evidence="1">
    <location>
        <begin position="256"/>
        <end position="279"/>
    </location>
</feature>
<feature type="compositionally biased region" description="Polar residues" evidence="1">
    <location>
        <begin position="1018"/>
        <end position="1035"/>
    </location>
</feature>
<sequence>MSLLKKVERIRSSSQTSASVRDTQVERIRQLMREREQRGRNHDSGFAANAGRDTPESRSSSVQQGLEGSTRDLLQPHTQTGPSNAERTISSSGGSSSFAFDSPVRGHSLGGAAFTMPDSSPHFDFKGITGLMAGSSAEKLSGRRARSSSSPSVAVISSATRVRATSLISNSNPFPGLPNMSMEVDASSSDALLKSMNAQLDMVAARLGLPASGTTPLPPTRSDRISSPAILLRQSQEELLVENFSKCRPSLEAALEPPALSSDIQGARGSEKGSGDRSLEDLERLLNKAVGDSGLAYNTDPRTAKPDDGGPFDISELWATSPETDPSASEATTATSSAHFQDMPTPQSATYTSSNTRGRDQHQKQQYSARPKHGSETRKGFPSGNSIMQATSSKTLGDTYSARVSGSRQTAPQPVAGATSAGSLRKRASSAPRMRISSPSGIASPAILPDTSFYHGQRNGGSQLTGSVQQLPPDFSFKPTINANSRRMVQLTYPDFRGARIEQLAVPRALSQAAKHNKVRQQLVEEEMKECTFTPRTGRPPSNKQQWTALPVHDRLYESQPTWQERREEELQSRQEALLAECTFQPLTNHSLGRPFPSASMSSSMATQQQRPVSAGPAKGRPQAAKSDIAPLYERVREVLRSKSEKVANTRISMELEVDGAFKPRINQKSIQMVARKEGADQEDAGLRLYQQAMKRRLEASRSDVDREDQECTFAPAVTNRSRVIMEKSTGLPGSFLERQAHLAALATEKRAMFKSLLDSAECTFKPDLHGGASQSIGGDGSKWISSGSSSRGGTGGGRYSPEFCGSPVTPRDGVRESVTKLAYQDVRRSQALREALDQHYYGQLSFSPEINPKSRAIGRRHSLEDLYRGTASGPSGNRHSRNIVAAAVIDREAEECLFRPALNRRSLVMAEQVEARRVAAGGGGGSLLDGVAASLQQQKDRERKLLEARALKEAEELQECTFAPEIKRRPPSPVGKESERRVPLLAGVTRHLELLALARKRREEQRKVEDKVWNRKPQGSRNLFTVPQPFSFQQEVGGKGK</sequence>
<feature type="compositionally biased region" description="Basic and acidic residues" evidence="1">
    <location>
        <begin position="1"/>
        <end position="11"/>
    </location>
</feature>
<feature type="region of interest" description="Disordered" evidence="1">
    <location>
        <begin position="293"/>
        <end position="443"/>
    </location>
</feature>
<feature type="compositionally biased region" description="Polar residues" evidence="1">
    <location>
        <begin position="57"/>
        <end position="67"/>
    </location>
</feature>
<name>A0A250X3X9_9CHLO</name>
<feature type="compositionally biased region" description="Basic and acidic residues" evidence="1">
    <location>
        <begin position="23"/>
        <end position="43"/>
    </location>
</feature>
<gene>
    <name evidence="2" type="ORF">CEUSTIGMA_g5226.t1</name>
</gene>
<evidence type="ECO:0000313" key="3">
    <source>
        <dbReference type="Proteomes" id="UP000232323"/>
    </source>
</evidence>
<feature type="compositionally biased region" description="Polar residues" evidence="1">
    <location>
        <begin position="383"/>
        <end position="412"/>
    </location>
</feature>
<reference evidence="2 3" key="1">
    <citation type="submission" date="2017-08" db="EMBL/GenBank/DDBJ databases">
        <title>Acidophilic green algal genome provides insights into adaptation to an acidic environment.</title>
        <authorList>
            <person name="Hirooka S."/>
            <person name="Hirose Y."/>
            <person name="Kanesaki Y."/>
            <person name="Higuchi S."/>
            <person name="Fujiwara T."/>
            <person name="Onuma R."/>
            <person name="Era A."/>
            <person name="Ohbayashi R."/>
            <person name="Uzuka A."/>
            <person name="Nozaki H."/>
            <person name="Yoshikawa H."/>
            <person name="Miyagishima S.Y."/>
        </authorList>
    </citation>
    <scope>NUCLEOTIDE SEQUENCE [LARGE SCALE GENOMIC DNA]</scope>
    <source>
        <strain evidence="2 3">NIES-2499</strain>
    </source>
</reference>
<feature type="compositionally biased region" description="Polar residues" evidence="1">
    <location>
        <begin position="344"/>
        <end position="356"/>
    </location>
</feature>
<evidence type="ECO:0000313" key="2">
    <source>
        <dbReference type="EMBL" id="GAX77783.1"/>
    </source>
</evidence>
<feature type="compositionally biased region" description="Basic and acidic residues" evidence="1">
    <location>
        <begin position="1002"/>
        <end position="1014"/>
    </location>
</feature>
<dbReference type="PANTHER" id="PTHR37028:SF4">
    <property type="entry name" value="ALMS MOTIF DOMAIN-CONTAINING PROTEIN"/>
    <property type="match status" value="1"/>
</dbReference>
<feature type="compositionally biased region" description="Low complexity" evidence="1">
    <location>
        <begin position="327"/>
        <end position="338"/>
    </location>
</feature>
<evidence type="ECO:0000256" key="1">
    <source>
        <dbReference type="SAM" id="MobiDB-lite"/>
    </source>
</evidence>
<feature type="region of interest" description="Disordered" evidence="1">
    <location>
        <begin position="596"/>
        <end position="627"/>
    </location>
</feature>
<organism evidence="2 3">
    <name type="scientific">Chlamydomonas eustigma</name>
    <dbReference type="NCBI Taxonomy" id="1157962"/>
    <lineage>
        <taxon>Eukaryota</taxon>
        <taxon>Viridiplantae</taxon>
        <taxon>Chlorophyta</taxon>
        <taxon>core chlorophytes</taxon>
        <taxon>Chlorophyceae</taxon>
        <taxon>CS clade</taxon>
        <taxon>Chlamydomonadales</taxon>
        <taxon>Chlamydomonadaceae</taxon>
        <taxon>Chlamydomonas</taxon>
    </lineage>
</organism>
<feature type="compositionally biased region" description="Polar residues" evidence="1">
    <location>
        <begin position="12"/>
        <end position="22"/>
    </location>
</feature>
<dbReference type="Proteomes" id="UP000232323">
    <property type="component" value="Unassembled WGS sequence"/>
</dbReference>
<proteinExistence type="predicted"/>
<protein>
    <submittedName>
        <fullName evidence="2">Uncharacterized protein</fullName>
    </submittedName>
</protein>
<feature type="compositionally biased region" description="Polar residues" evidence="1">
    <location>
        <begin position="76"/>
        <end position="89"/>
    </location>
</feature>
<accession>A0A250X3X9</accession>
<keyword evidence="3" id="KW-1185">Reference proteome</keyword>
<dbReference type="AlphaFoldDB" id="A0A250X3X9"/>
<feature type="region of interest" description="Disordered" evidence="1">
    <location>
        <begin position="1"/>
        <end position="102"/>
    </location>
</feature>
<dbReference type="EMBL" id="BEGY01000027">
    <property type="protein sequence ID" value="GAX77783.1"/>
    <property type="molecule type" value="Genomic_DNA"/>
</dbReference>
<feature type="region of interest" description="Disordered" evidence="1">
    <location>
        <begin position="1002"/>
        <end position="1042"/>
    </location>
</feature>
<dbReference type="OrthoDB" id="78067at2759"/>
<feature type="region of interest" description="Disordered" evidence="1">
    <location>
        <begin position="771"/>
        <end position="815"/>
    </location>
</feature>
<feature type="compositionally biased region" description="Basic and acidic residues" evidence="1">
    <location>
        <begin position="269"/>
        <end position="279"/>
    </location>
</feature>